<sequence length="233" mass="26457">MSNEYVRALQQLQAQQTHLPNEIGDQWCTPDWLYLALDELYGPFVVDLFSDGPNAKCPVFFTADDNALTQDWSAALRKGAELAGADDAEPVKCFGNPPYSIKRAGRGRRAPHVTGMQHIMKKAYEEHRKGTPSFWLVKSATSESWWPDGECSKIIHIKGRIAFDLPRWYRPDAMSSDASTAGFGASLIIFDGLSTSRAPEEYVRREELMEIGMPLAAKKHFDREAWFRRWEDL</sequence>
<dbReference type="GO" id="GO:0003677">
    <property type="term" value="F:DNA binding"/>
    <property type="evidence" value="ECO:0007669"/>
    <property type="project" value="InterPro"/>
</dbReference>
<dbReference type="Proteomes" id="UP000502753">
    <property type="component" value="Segment"/>
</dbReference>
<keyword evidence="1" id="KW-0808">Transferase</keyword>
<name>A0A6M3YKQ5_9CAUD</name>
<evidence type="ECO:0000313" key="1">
    <source>
        <dbReference type="EMBL" id="QJI52288.1"/>
    </source>
</evidence>
<reference evidence="1 2" key="1">
    <citation type="submission" date="2020-04" db="EMBL/GenBank/DDBJ databases">
        <title>Characterization and complete genome analysis of a novel phage JC01 infecting Cronobacter sakazakii.</title>
        <authorList>
            <person name="Jiang J."/>
            <person name="Zhao C."/>
            <person name="Tie D."/>
            <person name="Li Z."/>
        </authorList>
    </citation>
    <scope>NUCLEOTIDE SEQUENCE [LARGE SCALE GENOMIC DNA]</scope>
</reference>
<dbReference type="GO" id="GO:0009307">
    <property type="term" value="P:DNA restriction-modification system"/>
    <property type="evidence" value="ECO:0007669"/>
    <property type="project" value="InterPro"/>
</dbReference>
<dbReference type="KEGG" id="vg:62681187"/>
<dbReference type="GeneID" id="62681187"/>
<dbReference type="InterPro" id="IPR008593">
    <property type="entry name" value="Dam_MeTrfase"/>
</dbReference>
<keyword evidence="2" id="KW-1185">Reference proteome</keyword>
<accession>A0A6M3YKQ5</accession>
<dbReference type="RefSeq" id="YP_009998596.1">
    <property type="nucleotide sequence ID" value="NC_052989.1"/>
</dbReference>
<evidence type="ECO:0000313" key="2">
    <source>
        <dbReference type="Proteomes" id="UP000502753"/>
    </source>
</evidence>
<protein>
    <submittedName>
        <fullName evidence="1">DNA methyltransferase</fullName>
    </submittedName>
</protein>
<proteinExistence type="predicted"/>
<organism evidence="1 2">
    <name type="scientific">Cronobacter phage JC01</name>
    <dbReference type="NCBI Taxonomy" id="2729575"/>
    <lineage>
        <taxon>Viruses</taxon>
        <taxon>Duplodnaviria</taxon>
        <taxon>Heunggongvirae</taxon>
        <taxon>Uroviricota</taxon>
        <taxon>Caudoviricetes</taxon>
        <taxon>Casjensviridae</taxon>
        <taxon>Jacunavirus</taxon>
        <taxon>Jacunavirus JC01</taxon>
    </lineage>
</organism>
<dbReference type="EMBL" id="MT330372">
    <property type="protein sequence ID" value="QJI52288.1"/>
    <property type="molecule type" value="Genomic_DNA"/>
</dbReference>
<keyword evidence="1" id="KW-0489">Methyltransferase</keyword>
<dbReference type="GO" id="GO:0009007">
    <property type="term" value="F:site-specific DNA-methyltransferase (adenine-specific) activity"/>
    <property type="evidence" value="ECO:0007669"/>
    <property type="project" value="InterPro"/>
</dbReference>
<dbReference type="NCBIfam" id="TIGR01712">
    <property type="entry name" value="phage_N6A_met"/>
    <property type="match status" value="1"/>
</dbReference>
<dbReference type="GO" id="GO:0032259">
    <property type="term" value="P:methylation"/>
    <property type="evidence" value="ECO:0007669"/>
    <property type="project" value="UniProtKB-KW"/>
</dbReference>
<dbReference type="Pfam" id="PF05869">
    <property type="entry name" value="Dam"/>
    <property type="match status" value="1"/>
</dbReference>